<dbReference type="Proteomes" id="UP001198190">
    <property type="component" value="Unassembled WGS sequence"/>
</dbReference>
<dbReference type="PANTHER" id="PTHR21666">
    <property type="entry name" value="PEPTIDASE-RELATED"/>
    <property type="match status" value="1"/>
</dbReference>
<dbReference type="InterPro" id="IPR016047">
    <property type="entry name" value="M23ase_b-sheet_dom"/>
</dbReference>
<evidence type="ECO:0000256" key="2">
    <source>
        <dbReference type="ARBA" id="ARBA00022989"/>
    </source>
</evidence>
<evidence type="ECO:0000259" key="5">
    <source>
        <dbReference type="Pfam" id="PF01551"/>
    </source>
</evidence>
<dbReference type="EMBL" id="JAJCGD010000023">
    <property type="protein sequence ID" value="MCB6828717.1"/>
    <property type="molecule type" value="Genomic_DNA"/>
</dbReference>
<sequence>MKYLYIIIYTVLIYICFINISLATAATEENINIIWPTSEKGIITSPFGERGDYGSGSFHYGVDVGYDEGIPVIAVADGIIDYYGEADGFVYAAVIYHPKLNISSLYGDIDIINGLHSGQEVKRGDVIGIIAPTRGTSTGPHLHFELHAKRYPFFGGSQNGAFDPLPYLNGAEVSPGAFDNYENDTNIDYSVIADIAKPIKNIIDTIITTCVKAVNTIVPYVLYLFITLSTIGLVLSGLQIISSNEYSLNGIIKSLVSKSLIYCFFIFLITNWSNVLNLIKNYFSEMGAIATSQTVEQVGQLVSDPTAIIQKGAQLTVPFFNYLGSFNSSIAITLSLPAILLVGILGFIILGMFLLIGIQILLAYIEFYIICVFSIFDLSFAGLKETRHLRFVGNGINAIFASSMKLLWYIFFSAILSLQLTSMNFSDMTTMGNRGAINLEQAGPEAITVFMSAIKMQESTNNYYVYSYDGYGYGAYQISFTNWNAWVEEAGLQSDYDWSPHENMQPAWSPERQDAVARFKMMQYYQQYGNWRSVAEAWHGGSGNVGSGDSYADSVFKKAGMVLPNPTFDLVKAFKLFIITILFFILGNKISKGIISLFGSPGFKYYL</sequence>
<feature type="transmembrane region" description="Helical" evidence="4">
    <location>
        <begin position="259"/>
        <end position="279"/>
    </location>
</feature>
<dbReference type="AlphaFoldDB" id="A0AAW4U603"/>
<evidence type="ECO:0000313" key="6">
    <source>
        <dbReference type="EMBL" id="MCB6828717.1"/>
    </source>
</evidence>
<dbReference type="SUPFAM" id="SSF51261">
    <property type="entry name" value="Duplicated hybrid motif"/>
    <property type="match status" value="1"/>
</dbReference>
<evidence type="ECO:0000256" key="3">
    <source>
        <dbReference type="ARBA" id="ARBA00023136"/>
    </source>
</evidence>
<dbReference type="Gene3D" id="2.70.70.10">
    <property type="entry name" value="Glucose Permease (Domain IIA)"/>
    <property type="match status" value="1"/>
</dbReference>
<dbReference type="GO" id="GO:0030255">
    <property type="term" value="P:protein secretion by the type IV secretion system"/>
    <property type="evidence" value="ECO:0007669"/>
    <property type="project" value="InterPro"/>
</dbReference>
<keyword evidence="1 4" id="KW-0812">Transmembrane</keyword>
<comment type="caution">
    <text evidence="6">The sequence shown here is derived from an EMBL/GenBank/DDBJ whole genome shotgun (WGS) entry which is preliminary data.</text>
</comment>
<feature type="transmembrane region" description="Helical" evidence="4">
    <location>
        <begin position="576"/>
        <end position="598"/>
    </location>
</feature>
<feature type="domain" description="M23ase beta-sheet core" evidence="5">
    <location>
        <begin position="58"/>
        <end position="150"/>
    </location>
</feature>
<dbReference type="Pfam" id="PF04610">
    <property type="entry name" value="TrbL"/>
    <property type="match status" value="1"/>
</dbReference>
<dbReference type="InterPro" id="IPR007688">
    <property type="entry name" value="Conjugal_tfr_TrbL/VirB6"/>
</dbReference>
<dbReference type="GO" id="GO:0004222">
    <property type="term" value="F:metalloendopeptidase activity"/>
    <property type="evidence" value="ECO:0007669"/>
    <property type="project" value="TreeGrafter"/>
</dbReference>
<dbReference type="Pfam" id="PF01551">
    <property type="entry name" value="Peptidase_M23"/>
    <property type="match status" value="1"/>
</dbReference>
<dbReference type="InterPro" id="IPR011055">
    <property type="entry name" value="Dup_hybrid_motif"/>
</dbReference>
<gene>
    <name evidence="6" type="ORF">LIY65_08410</name>
</gene>
<feature type="transmembrane region" description="Helical" evidence="4">
    <location>
        <begin position="330"/>
        <end position="354"/>
    </location>
</feature>
<dbReference type="InterPro" id="IPR050570">
    <property type="entry name" value="Cell_wall_metabolism_enzyme"/>
</dbReference>
<dbReference type="CDD" id="cd12797">
    <property type="entry name" value="M23_peptidase"/>
    <property type="match status" value="1"/>
</dbReference>
<dbReference type="PANTHER" id="PTHR21666:SF270">
    <property type="entry name" value="MUREIN HYDROLASE ACTIVATOR ENVC"/>
    <property type="match status" value="1"/>
</dbReference>
<dbReference type="RefSeq" id="WP_227153059.1">
    <property type="nucleotide sequence ID" value="NZ_JAJCGD010000023.1"/>
</dbReference>
<name>A0AAW4U603_9FIRM</name>
<accession>A0AAW4U603</accession>
<feature type="transmembrane region" description="Helical" evidence="4">
    <location>
        <begin position="361"/>
        <end position="383"/>
    </location>
</feature>
<keyword evidence="3 4" id="KW-0472">Membrane</keyword>
<evidence type="ECO:0000313" key="7">
    <source>
        <dbReference type="Proteomes" id="UP001198190"/>
    </source>
</evidence>
<evidence type="ECO:0000256" key="1">
    <source>
        <dbReference type="ARBA" id="ARBA00022692"/>
    </source>
</evidence>
<proteinExistence type="predicted"/>
<dbReference type="SUPFAM" id="SSF53955">
    <property type="entry name" value="Lysozyme-like"/>
    <property type="match status" value="1"/>
</dbReference>
<feature type="transmembrane region" description="Helical" evidence="4">
    <location>
        <begin position="395"/>
        <end position="418"/>
    </location>
</feature>
<evidence type="ECO:0000256" key="4">
    <source>
        <dbReference type="SAM" id="Phobius"/>
    </source>
</evidence>
<feature type="transmembrane region" description="Helical" evidence="4">
    <location>
        <begin position="217"/>
        <end position="238"/>
    </location>
</feature>
<protein>
    <submittedName>
        <fullName evidence="6">Peptidoglycan DD-metalloendopeptidase family protein</fullName>
    </submittedName>
</protein>
<dbReference type="InterPro" id="IPR023346">
    <property type="entry name" value="Lysozyme-like_dom_sf"/>
</dbReference>
<reference evidence="6" key="1">
    <citation type="submission" date="2021-10" db="EMBL/GenBank/DDBJ databases">
        <title>Collection of gut derived symbiotic bacterial strains cultured from healthy donors.</title>
        <authorList>
            <person name="Lin H."/>
            <person name="Littmann E."/>
            <person name="Claire K."/>
            <person name="Pamer E."/>
        </authorList>
    </citation>
    <scope>NUCLEOTIDE SEQUENCE</scope>
    <source>
        <strain evidence="6">MSK.7.16</strain>
    </source>
</reference>
<keyword evidence="2 4" id="KW-1133">Transmembrane helix</keyword>
<organism evidence="6 7">
    <name type="scientific">Megamonas funiformis</name>
    <dbReference type="NCBI Taxonomy" id="437897"/>
    <lineage>
        <taxon>Bacteria</taxon>
        <taxon>Bacillati</taxon>
        <taxon>Bacillota</taxon>
        <taxon>Negativicutes</taxon>
        <taxon>Selenomonadales</taxon>
        <taxon>Selenomonadaceae</taxon>
        <taxon>Megamonas</taxon>
    </lineage>
</organism>